<sequence>MAPRAQWKGFLKFGEVVCPVSLYTAASTSERIAFHTINRETGNRVRREFVDGVTGNPVGREDQVKGYEIGKDDYIVLEPEEVAAAVPESDKTLEVGSFVNLSDVDDVYFDKPYYLAPGDRMADEAYVLLRDALRKSHSAALGQAVLFRRVRSLLIRAEGDGLIATTLTFNYEIRSAKEAFADIPDMEIKGEMLDLARHIITTKAGTYDPAAFHDRYEEAVAELVKAKIEGRTIERKKEPKRENVTDLMDALRQSAAALGAAEKPAPRRAGKAQSKSSKSASSHRKAG</sequence>
<dbReference type="AlphaFoldDB" id="A0A285UHV5"/>
<dbReference type="PANTHER" id="PTHR41251:SF1">
    <property type="entry name" value="NON-HOMOLOGOUS END JOINING PROTEIN KU"/>
    <property type="match status" value="1"/>
</dbReference>
<evidence type="ECO:0000256" key="3">
    <source>
        <dbReference type="SAM" id="MobiDB-lite"/>
    </source>
</evidence>
<keyword evidence="6" id="KW-1185">Reference proteome</keyword>
<keyword evidence="2" id="KW-0234">DNA repair</keyword>
<gene>
    <name evidence="2" type="primary">ku</name>
    <name evidence="5" type="ORF">SAMN05892877_10741</name>
</gene>
<feature type="region of interest" description="Disordered" evidence="3">
    <location>
        <begin position="255"/>
        <end position="287"/>
    </location>
</feature>
<dbReference type="GO" id="GO:0006303">
    <property type="term" value="P:double-strand break repair via nonhomologous end joining"/>
    <property type="evidence" value="ECO:0007669"/>
    <property type="project" value="UniProtKB-UniRule"/>
</dbReference>
<dbReference type="EMBL" id="OBQD01000007">
    <property type="protein sequence ID" value="SOC40176.1"/>
    <property type="molecule type" value="Genomic_DNA"/>
</dbReference>
<keyword evidence="2" id="KW-0233">DNA recombination</keyword>
<evidence type="ECO:0000256" key="1">
    <source>
        <dbReference type="ARBA" id="ARBA00023125"/>
    </source>
</evidence>
<reference evidence="5 6" key="1">
    <citation type="submission" date="2017-08" db="EMBL/GenBank/DDBJ databases">
        <authorList>
            <person name="de Groot N.N."/>
        </authorList>
    </citation>
    <scope>NUCLEOTIDE SEQUENCE [LARGE SCALE GENOMIC DNA]</scope>
    <source>
        <strain evidence="5 6">JC85</strain>
    </source>
</reference>
<evidence type="ECO:0000313" key="5">
    <source>
        <dbReference type="EMBL" id="SOC40176.1"/>
    </source>
</evidence>
<dbReference type="InterPro" id="IPR009187">
    <property type="entry name" value="Prok_Ku"/>
</dbReference>
<comment type="subunit">
    <text evidence="2">Homodimer. Interacts with LigD.</text>
</comment>
<feature type="compositionally biased region" description="Low complexity" evidence="3">
    <location>
        <begin position="271"/>
        <end position="280"/>
    </location>
</feature>
<dbReference type="Gene3D" id="2.40.290.10">
    <property type="match status" value="1"/>
</dbReference>
<dbReference type="HAMAP" id="MF_01875">
    <property type="entry name" value="Prokaryotic_Ku"/>
    <property type="match status" value="1"/>
</dbReference>
<dbReference type="InterPro" id="IPR006164">
    <property type="entry name" value="DNA_bd_Ku70/Ku80"/>
</dbReference>
<dbReference type="CDD" id="cd00789">
    <property type="entry name" value="KU_like"/>
    <property type="match status" value="1"/>
</dbReference>
<dbReference type="PIRSF" id="PIRSF006493">
    <property type="entry name" value="Prok_Ku"/>
    <property type="match status" value="1"/>
</dbReference>
<comment type="similarity">
    <text evidence="2">Belongs to the prokaryotic Ku family.</text>
</comment>
<dbReference type="SMART" id="SM00559">
    <property type="entry name" value="Ku78"/>
    <property type="match status" value="1"/>
</dbReference>
<dbReference type="PANTHER" id="PTHR41251">
    <property type="entry name" value="NON-HOMOLOGOUS END JOINING PROTEIN KU"/>
    <property type="match status" value="1"/>
</dbReference>
<dbReference type="InterPro" id="IPR016194">
    <property type="entry name" value="SPOC-like_C_dom_sf"/>
</dbReference>
<proteinExistence type="inferred from homology"/>
<keyword evidence="2" id="KW-0227">DNA damage</keyword>
<comment type="function">
    <text evidence="2">With LigD forms a non-homologous end joining (NHEJ) DNA repair enzyme, which repairs dsDNA breaks with reduced fidelity. Binds linear dsDNA with 5'- and 3'- overhangs but not closed circular dsDNA nor ssDNA. Recruits and stimulates the ligase activity of LigD.</text>
</comment>
<dbReference type="NCBIfam" id="TIGR02772">
    <property type="entry name" value="Ku_bact"/>
    <property type="match status" value="1"/>
</dbReference>
<dbReference type="Pfam" id="PF02735">
    <property type="entry name" value="Ku"/>
    <property type="match status" value="1"/>
</dbReference>
<keyword evidence="1 2" id="KW-0238">DNA-binding</keyword>
<accession>A0A285UHV5</accession>
<dbReference type="OrthoDB" id="9780854at2"/>
<evidence type="ECO:0000313" key="6">
    <source>
        <dbReference type="Proteomes" id="UP000219167"/>
    </source>
</evidence>
<dbReference type="Proteomes" id="UP000219167">
    <property type="component" value="Unassembled WGS sequence"/>
</dbReference>
<dbReference type="RefSeq" id="WP_097139516.1">
    <property type="nucleotide sequence ID" value="NZ_OBQD01000007.1"/>
</dbReference>
<organism evidence="5 6">
    <name type="scientific">Rhizobium subbaraonis</name>
    <dbReference type="NCBI Taxonomy" id="908946"/>
    <lineage>
        <taxon>Bacteria</taxon>
        <taxon>Pseudomonadati</taxon>
        <taxon>Pseudomonadota</taxon>
        <taxon>Alphaproteobacteria</taxon>
        <taxon>Hyphomicrobiales</taxon>
        <taxon>Rhizobiaceae</taxon>
        <taxon>Rhizobium/Agrobacterium group</taxon>
        <taxon>Rhizobium</taxon>
    </lineage>
</organism>
<evidence type="ECO:0000256" key="2">
    <source>
        <dbReference type="HAMAP-Rule" id="MF_01875"/>
    </source>
</evidence>
<dbReference type="GO" id="GO:0003690">
    <property type="term" value="F:double-stranded DNA binding"/>
    <property type="evidence" value="ECO:0007669"/>
    <property type="project" value="UniProtKB-UniRule"/>
</dbReference>
<dbReference type="GO" id="GO:0006310">
    <property type="term" value="P:DNA recombination"/>
    <property type="evidence" value="ECO:0007669"/>
    <property type="project" value="UniProtKB-KW"/>
</dbReference>
<evidence type="ECO:0000259" key="4">
    <source>
        <dbReference type="SMART" id="SM00559"/>
    </source>
</evidence>
<name>A0A285UHV5_9HYPH</name>
<dbReference type="SUPFAM" id="SSF100939">
    <property type="entry name" value="SPOC domain-like"/>
    <property type="match status" value="1"/>
</dbReference>
<protein>
    <recommendedName>
        <fullName evidence="2">Non-homologous end joining protein Ku</fullName>
    </recommendedName>
</protein>
<feature type="domain" description="Ku" evidence="4">
    <location>
        <begin position="55"/>
        <end position="185"/>
    </location>
</feature>